<evidence type="ECO:0008006" key="4">
    <source>
        <dbReference type="Google" id="ProtNLM"/>
    </source>
</evidence>
<comment type="caution">
    <text evidence="2">The sequence shown here is derived from an EMBL/GenBank/DDBJ whole genome shotgun (WGS) entry which is preliminary data.</text>
</comment>
<evidence type="ECO:0000313" key="2">
    <source>
        <dbReference type="EMBL" id="MEQ1407793.1"/>
    </source>
</evidence>
<name>A0ABV0M7W0_9HYPH</name>
<keyword evidence="1" id="KW-0812">Transmembrane</keyword>
<evidence type="ECO:0000256" key="1">
    <source>
        <dbReference type="SAM" id="Phobius"/>
    </source>
</evidence>
<dbReference type="Proteomes" id="UP001496627">
    <property type="component" value="Unassembled WGS sequence"/>
</dbReference>
<organism evidence="2 3">
    <name type="scientific">Neorhizobium phenanthreniclasticum</name>
    <dbReference type="NCBI Taxonomy" id="3157917"/>
    <lineage>
        <taxon>Bacteria</taxon>
        <taxon>Pseudomonadati</taxon>
        <taxon>Pseudomonadota</taxon>
        <taxon>Alphaproteobacteria</taxon>
        <taxon>Hyphomicrobiales</taxon>
        <taxon>Rhizobiaceae</taxon>
        <taxon>Rhizobium/Agrobacterium group</taxon>
        <taxon>Neorhizobium</taxon>
    </lineage>
</organism>
<keyword evidence="3" id="KW-1185">Reference proteome</keyword>
<dbReference type="RefSeq" id="WP_348864167.1">
    <property type="nucleotide sequence ID" value="NZ_JBEAAL010000020.1"/>
</dbReference>
<gene>
    <name evidence="2" type="ORF">ABK249_23000</name>
</gene>
<keyword evidence="1" id="KW-0472">Membrane</keyword>
<keyword evidence="1" id="KW-1133">Transmembrane helix</keyword>
<proteinExistence type="predicted"/>
<evidence type="ECO:0000313" key="3">
    <source>
        <dbReference type="Proteomes" id="UP001496627"/>
    </source>
</evidence>
<feature type="transmembrane region" description="Helical" evidence="1">
    <location>
        <begin position="73"/>
        <end position="92"/>
    </location>
</feature>
<dbReference type="EMBL" id="JBEAAL010000020">
    <property type="protein sequence ID" value="MEQ1407793.1"/>
    <property type="molecule type" value="Genomic_DNA"/>
</dbReference>
<accession>A0ABV0M7W0</accession>
<reference evidence="2 3" key="1">
    <citation type="submission" date="2024-05" db="EMBL/GenBank/DDBJ databases">
        <title>Neorhizobium sp. Rsf11, a plant growth promoting and heavy metal resistant PAH-degrader.</title>
        <authorList>
            <person name="Golubev S.N."/>
            <person name="Muratova A.Y."/>
            <person name="Markelova M.I."/>
        </authorList>
    </citation>
    <scope>NUCLEOTIDE SEQUENCE [LARGE SCALE GENOMIC DNA]</scope>
    <source>
        <strain evidence="2 3">Rsf11</strain>
    </source>
</reference>
<sequence>MANGNDHRVYTDAVTAQLGERVTNLGRRQTDMESEMRAGFKAMEAAVTSLANETRASIAALSTNLAERNKPQWQALGVALTFAAMLGGLAYIPIREATSDLKASVSALGSKVVTRDEMEWRTAHAAEDRARTDAGVKELRDAQVPRAELDRILFYLGERIDRIERQRLSQAGE</sequence>
<protein>
    <recommendedName>
        <fullName evidence="4">DUF3618 domain-containing protein</fullName>
    </recommendedName>
</protein>